<evidence type="ECO:0000313" key="4">
    <source>
        <dbReference type="EMBL" id="RCG29992.1"/>
    </source>
</evidence>
<dbReference type="InterPro" id="IPR008462">
    <property type="entry name" value="CsbD"/>
</dbReference>
<dbReference type="AlphaFoldDB" id="A0A367FJI4"/>
<feature type="region of interest" description="Disordered" evidence="2">
    <location>
        <begin position="1"/>
        <end position="64"/>
    </location>
</feature>
<gene>
    <name evidence="4" type="ORF">DQ384_17690</name>
</gene>
<evidence type="ECO:0000256" key="2">
    <source>
        <dbReference type="SAM" id="MobiDB-lite"/>
    </source>
</evidence>
<evidence type="ECO:0000259" key="3">
    <source>
        <dbReference type="Pfam" id="PF05532"/>
    </source>
</evidence>
<evidence type="ECO:0000256" key="1">
    <source>
        <dbReference type="ARBA" id="ARBA00009129"/>
    </source>
</evidence>
<dbReference type="EMBL" id="QOIL01000009">
    <property type="protein sequence ID" value="RCG29992.1"/>
    <property type="molecule type" value="Genomic_DNA"/>
</dbReference>
<comment type="caution">
    <text evidence="4">The sequence shown here is derived from an EMBL/GenBank/DDBJ whole genome shotgun (WGS) entry which is preliminary data.</text>
</comment>
<dbReference type="OrthoDB" id="2143260at2"/>
<sequence>MGTDDKMANKAEQMKGKAKKAAGDLTGDDEMRAQGEADEAKGKAKQAGERVKDAAKNVKDAFKR</sequence>
<accession>A0A367FJI4</accession>
<evidence type="ECO:0000313" key="5">
    <source>
        <dbReference type="Proteomes" id="UP000253094"/>
    </source>
</evidence>
<dbReference type="InterPro" id="IPR036629">
    <property type="entry name" value="YjbJ_sf"/>
</dbReference>
<organism evidence="4 5">
    <name type="scientific">Sphaerisporangium album</name>
    <dbReference type="NCBI Taxonomy" id="509200"/>
    <lineage>
        <taxon>Bacteria</taxon>
        <taxon>Bacillati</taxon>
        <taxon>Actinomycetota</taxon>
        <taxon>Actinomycetes</taxon>
        <taxon>Streptosporangiales</taxon>
        <taxon>Streptosporangiaceae</taxon>
        <taxon>Sphaerisporangium</taxon>
    </lineage>
</organism>
<feature type="compositionally biased region" description="Basic and acidic residues" evidence="2">
    <location>
        <begin position="29"/>
        <end position="64"/>
    </location>
</feature>
<proteinExistence type="inferred from homology"/>
<comment type="similarity">
    <text evidence="1">Belongs to the UPF0337 (CsbD) family.</text>
</comment>
<name>A0A367FJI4_9ACTN</name>
<dbReference type="Pfam" id="PF05532">
    <property type="entry name" value="CsbD"/>
    <property type="match status" value="1"/>
</dbReference>
<dbReference type="Gene3D" id="1.10.1470.10">
    <property type="entry name" value="YjbJ"/>
    <property type="match status" value="1"/>
</dbReference>
<dbReference type="RefSeq" id="WP_114029935.1">
    <property type="nucleotide sequence ID" value="NZ_QOIL01000009.1"/>
</dbReference>
<dbReference type="Proteomes" id="UP000253094">
    <property type="component" value="Unassembled WGS sequence"/>
</dbReference>
<feature type="domain" description="CsbD-like" evidence="3">
    <location>
        <begin position="5"/>
        <end position="56"/>
    </location>
</feature>
<reference evidence="4 5" key="1">
    <citation type="submission" date="2018-06" db="EMBL/GenBank/DDBJ databases">
        <title>Sphaerisporangium craniellae sp. nov., isolated from a marine sponge in the South China Sea.</title>
        <authorList>
            <person name="Li L."/>
        </authorList>
    </citation>
    <scope>NUCLEOTIDE SEQUENCE [LARGE SCALE GENOMIC DNA]</scope>
    <source>
        <strain evidence="4 5">CCTCC AA 208026</strain>
    </source>
</reference>
<protein>
    <submittedName>
        <fullName evidence="4">CsbD family protein</fullName>
    </submittedName>
</protein>
<feature type="compositionally biased region" description="Basic and acidic residues" evidence="2">
    <location>
        <begin position="1"/>
        <end position="15"/>
    </location>
</feature>
<keyword evidence="5" id="KW-1185">Reference proteome</keyword>
<dbReference type="SUPFAM" id="SSF69047">
    <property type="entry name" value="Hypothetical protein YjbJ"/>
    <property type="match status" value="1"/>
</dbReference>